<dbReference type="Proteomes" id="UP000504844">
    <property type="component" value="Chromosome"/>
</dbReference>
<dbReference type="PANTHER" id="PTHR36932:SF1">
    <property type="entry name" value="CAPSULAR POLYSACCHARIDE BIOSYNTHESIS PROTEIN"/>
    <property type="match status" value="1"/>
</dbReference>
<organism evidence="1 2">
    <name type="scientific">Deefgea piscis</name>
    <dbReference type="NCBI Taxonomy" id="2739061"/>
    <lineage>
        <taxon>Bacteria</taxon>
        <taxon>Pseudomonadati</taxon>
        <taxon>Pseudomonadota</taxon>
        <taxon>Betaproteobacteria</taxon>
        <taxon>Neisseriales</taxon>
        <taxon>Chitinibacteraceae</taxon>
        <taxon>Deefgea</taxon>
    </lineage>
</organism>
<dbReference type="KEGG" id="dee:HQN60_09175"/>
<dbReference type="GO" id="GO:0016874">
    <property type="term" value="F:ligase activity"/>
    <property type="evidence" value="ECO:0007669"/>
    <property type="project" value="UniProtKB-KW"/>
</dbReference>
<dbReference type="InterPro" id="IPR042099">
    <property type="entry name" value="ANL_N_sf"/>
</dbReference>
<dbReference type="SUPFAM" id="SSF56801">
    <property type="entry name" value="Acetyl-CoA synthetase-like"/>
    <property type="match status" value="1"/>
</dbReference>
<keyword evidence="2" id="KW-1185">Reference proteome</keyword>
<evidence type="ECO:0000313" key="2">
    <source>
        <dbReference type="Proteomes" id="UP000504844"/>
    </source>
</evidence>
<dbReference type="RefSeq" id="WP_173533361.1">
    <property type="nucleotide sequence ID" value="NZ_CP054143.1"/>
</dbReference>
<dbReference type="Gene3D" id="3.40.50.12780">
    <property type="entry name" value="N-terminal domain of ligase-like"/>
    <property type="match status" value="1"/>
</dbReference>
<keyword evidence="1" id="KW-0436">Ligase</keyword>
<dbReference type="PANTHER" id="PTHR36932">
    <property type="entry name" value="CAPSULAR POLYSACCHARIDE BIOSYNTHESIS PROTEIN"/>
    <property type="match status" value="1"/>
</dbReference>
<name>A0A6M8SS06_9NEIS</name>
<reference evidence="1 2" key="1">
    <citation type="submission" date="2020-05" db="EMBL/GenBank/DDBJ databases">
        <title>Complete genome sequence of Deefgea sp. D17.</title>
        <authorList>
            <person name="Bae J.-W."/>
            <person name="Han J.E."/>
        </authorList>
    </citation>
    <scope>NUCLEOTIDE SEQUENCE [LARGE SCALE GENOMIC DNA]</scope>
    <source>
        <strain evidence="1 2">D17</strain>
    </source>
</reference>
<protein>
    <submittedName>
        <fullName evidence="1">Phenylacetate--CoA ligase family protein</fullName>
    </submittedName>
</protein>
<dbReference type="InterPro" id="IPR053158">
    <property type="entry name" value="CapK_Type1_Caps_Biosynth"/>
</dbReference>
<accession>A0A6M8SS06</accession>
<dbReference type="AlphaFoldDB" id="A0A6M8SS06"/>
<evidence type="ECO:0000313" key="1">
    <source>
        <dbReference type="EMBL" id="QKJ66858.1"/>
    </source>
</evidence>
<sequence length="441" mass="50348">MHLKKELKYFFRYLVRDSFIAEFVLLKVLGSQPSGQSLSDYQFQMLNKSLVRAVETLPAYAQIDLHEKNYCSLADLIGKFKIISKVDLLEKPTMYYPNHAKPKRWYTVGKSSGTTGSPLVMFRDLYSVLIENYFVKRHWQECGFFLGQKCASLRGDHVVELNSSTPPFWFFNRYNNQLLISSRHLLAACIDAIINELRGFSPHMLQAYPSTAFTLAKYLEEKNQYLSIPIIFTSSEPLYSHQRTLIESRLQGKIYDMYGMAERVAFVTECEHGEMHVNSDYSLVEIVDDNGIATDDYGYVVGTTFHNMAMPLIRYKLSDRTRWKKIACQCGSVFPVVEPIVGKYEDQIFGGNGAPISPSVLTFAFKGVQNIKKSQVAQITSGVWEVRIVPDHQYTDANGALLIRNVAELVDATIQINIVLRDDLPNTISGKFRWVVNEMKN</sequence>
<dbReference type="EMBL" id="CP054143">
    <property type="protein sequence ID" value="QKJ66858.1"/>
    <property type="molecule type" value="Genomic_DNA"/>
</dbReference>
<gene>
    <name evidence="1" type="ORF">HQN60_09175</name>
</gene>
<proteinExistence type="predicted"/>